<evidence type="ECO:0000313" key="4">
    <source>
        <dbReference type="EMBL" id="MBU5439378.1"/>
    </source>
</evidence>
<dbReference type="PANTHER" id="PTHR43780">
    <property type="entry name" value="1-AMINOCYCLOPROPANE-1-CARBOXYLATE DEAMINASE-RELATED"/>
    <property type="match status" value="1"/>
</dbReference>
<reference evidence="4 5" key="1">
    <citation type="submission" date="2021-06" db="EMBL/GenBank/DDBJ databases">
        <authorList>
            <person name="Sun Q."/>
            <person name="Li D."/>
        </authorList>
    </citation>
    <scope>NUCLEOTIDE SEQUENCE [LARGE SCALE GENOMIC DNA]</scope>
    <source>
        <strain evidence="4 5">MSJ-40</strain>
    </source>
</reference>
<name>A0ABS6E8Y0_9FIRM</name>
<organism evidence="4 5">
    <name type="scientific">Tissierella simiarum</name>
    <dbReference type="NCBI Taxonomy" id="2841534"/>
    <lineage>
        <taxon>Bacteria</taxon>
        <taxon>Bacillati</taxon>
        <taxon>Bacillota</taxon>
        <taxon>Tissierellia</taxon>
        <taxon>Tissierellales</taxon>
        <taxon>Tissierellaceae</taxon>
        <taxon>Tissierella</taxon>
    </lineage>
</organism>
<dbReference type="PANTHER" id="PTHR43780:SF2">
    <property type="entry name" value="1-AMINOCYCLOPROPANE-1-CARBOXYLATE DEAMINASE-RELATED"/>
    <property type="match status" value="1"/>
</dbReference>
<gene>
    <name evidence="4" type="ORF">KQI42_15270</name>
</gene>
<dbReference type="Proteomes" id="UP000749471">
    <property type="component" value="Unassembled WGS sequence"/>
</dbReference>
<dbReference type="RefSeq" id="WP_216521084.1">
    <property type="nucleotide sequence ID" value="NZ_JAHLPM010000014.1"/>
</dbReference>
<evidence type="ECO:0000256" key="2">
    <source>
        <dbReference type="ARBA" id="ARBA00022898"/>
    </source>
</evidence>
<evidence type="ECO:0000313" key="5">
    <source>
        <dbReference type="Proteomes" id="UP000749471"/>
    </source>
</evidence>
<comment type="caution">
    <text evidence="4">The sequence shown here is derived from an EMBL/GenBank/DDBJ whole genome shotgun (WGS) entry which is preliminary data.</text>
</comment>
<dbReference type="PIRSF" id="PIRSF006278">
    <property type="entry name" value="ACCD_DCysDesulf"/>
    <property type="match status" value="1"/>
</dbReference>
<dbReference type="EMBL" id="JAHLPM010000014">
    <property type="protein sequence ID" value="MBU5439378.1"/>
    <property type="molecule type" value="Genomic_DNA"/>
</dbReference>
<dbReference type="NCBIfam" id="TIGR01275">
    <property type="entry name" value="ACC_deam_rel"/>
    <property type="match status" value="1"/>
</dbReference>
<dbReference type="InterPro" id="IPR027278">
    <property type="entry name" value="ACCD_DCysDesulf"/>
</dbReference>
<dbReference type="Pfam" id="PF00291">
    <property type="entry name" value="PALP"/>
    <property type="match status" value="1"/>
</dbReference>
<dbReference type="InterPro" id="IPR005966">
    <property type="entry name" value="D-Cys_desShydrase"/>
</dbReference>
<evidence type="ECO:0000256" key="1">
    <source>
        <dbReference type="ARBA" id="ARBA00001933"/>
    </source>
</evidence>
<comment type="cofactor">
    <cofactor evidence="1">
        <name>pyridoxal 5'-phosphate</name>
        <dbReference type="ChEBI" id="CHEBI:597326"/>
    </cofactor>
</comment>
<keyword evidence="5" id="KW-1185">Reference proteome</keyword>
<protein>
    <submittedName>
        <fullName evidence="4">D-cysteine desulfhydrase family protein</fullName>
    </submittedName>
</protein>
<proteinExistence type="predicted"/>
<keyword evidence="2" id="KW-0663">Pyridoxal phosphate</keyword>
<accession>A0ABS6E8Y0</accession>
<evidence type="ECO:0000259" key="3">
    <source>
        <dbReference type="Pfam" id="PF00291"/>
    </source>
</evidence>
<sequence length="351" mass="38280">MENIKDLSKLFEGIPYAKLGFAPTPLYKAKRASEELGVEIYFKRDDLTGPSVFGGNKIRKLEFLMGDALEKKATHVITHGATQSNHAMQTATAANILGLKPILYLVALVEPDESDLKSNLFLNKILGAETNIISLTGNMTEEDGNKIGDEMAEKRKAELEKEGYFAYDVPIGGSTSIGALGLVKALMELPAQMEEQEIDKFDYIFLSTGSGGTMAGILAGREILNWESKIVGITASPKGEKYKDKVVSLTNDALKLLKQDLSVTRDDFIIDNDYIGEGYEIPTEEASNAIKYFARKEGILFDPVYTGKAVAGLLNYIEKGLVPKGSKVLYYHTGGGTGLFAEKEIVGNLID</sequence>
<feature type="domain" description="Tryptophan synthase beta chain-like PALP" evidence="3">
    <location>
        <begin position="19"/>
        <end position="334"/>
    </location>
</feature>
<dbReference type="InterPro" id="IPR001926">
    <property type="entry name" value="TrpB-like_PALP"/>
</dbReference>